<name>A0A8H3U7J4_VENIN</name>
<keyword evidence="2" id="KW-0812">Transmembrane</keyword>
<feature type="transmembrane region" description="Helical" evidence="2">
    <location>
        <begin position="94"/>
        <end position="118"/>
    </location>
</feature>
<accession>A0A8H3U7J4</accession>
<keyword evidence="2" id="KW-0472">Membrane</keyword>
<dbReference type="EMBL" id="WNWS01000656">
    <property type="protein sequence ID" value="KAE9964760.1"/>
    <property type="molecule type" value="Genomic_DNA"/>
</dbReference>
<evidence type="ECO:0000256" key="2">
    <source>
        <dbReference type="SAM" id="Phobius"/>
    </source>
</evidence>
<feature type="compositionally biased region" description="Low complexity" evidence="1">
    <location>
        <begin position="403"/>
        <end position="412"/>
    </location>
</feature>
<evidence type="ECO:0000313" key="3">
    <source>
        <dbReference type="EMBL" id="KAE9964760.1"/>
    </source>
</evidence>
<dbReference type="Proteomes" id="UP000447873">
    <property type="component" value="Unassembled WGS sequence"/>
</dbReference>
<proteinExistence type="predicted"/>
<feature type="transmembrane region" description="Helical" evidence="2">
    <location>
        <begin position="26"/>
        <end position="43"/>
    </location>
</feature>
<feature type="compositionally biased region" description="Basic and acidic residues" evidence="1">
    <location>
        <begin position="212"/>
        <end position="226"/>
    </location>
</feature>
<dbReference type="AlphaFoldDB" id="A0A8H3U7J4"/>
<gene>
    <name evidence="3" type="ORF">EG328_010210</name>
</gene>
<feature type="region of interest" description="Disordered" evidence="1">
    <location>
        <begin position="285"/>
        <end position="430"/>
    </location>
</feature>
<organism evidence="3 4">
    <name type="scientific">Venturia inaequalis</name>
    <name type="common">Apple scab fungus</name>
    <dbReference type="NCBI Taxonomy" id="5025"/>
    <lineage>
        <taxon>Eukaryota</taxon>
        <taxon>Fungi</taxon>
        <taxon>Dikarya</taxon>
        <taxon>Ascomycota</taxon>
        <taxon>Pezizomycotina</taxon>
        <taxon>Dothideomycetes</taxon>
        <taxon>Pleosporomycetidae</taxon>
        <taxon>Venturiales</taxon>
        <taxon>Venturiaceae</taxon>
        <taxon>Venturia</taxon>
    </lineage>
</organism>
<keyword evidence="2" id="KW-1133">Transmembrane helix</keyword>
<evidence type="ECO:0000256" key="1">
    <source>
        <dbReference type="SAM" id="MobiDB-lite"/>
    </source>
</evidence>
<reference evidence="3 4" key="1">
    <citation type="submission" date="2018-12" db="EMBL/GenBank/DDBJ databases">
        <title>Venturia inaequalis Genome Resource.</title>
        <authorList>
            <person name="Lichtner F.J."/>
        </authorList>
    </citation>
    <scope>NUCLEOTIDE SEQUENCE [LARGE SCALE GENOMIC DNA]</scope>
    <source>
        <strain evidence="3 4">120213</strain>
    </source>
</reference>
<evidence type="ECO:0000313" key="4">
    <source>
        <dbReference type="Proteomes" id="UP000447873"/>
    </source>
</evidence>
<sequence length="451" mass="49405">MVCTARARSELYQLDATWMVKFRLRILQNALCGLSIGAAAFTLSHTSEFMPEAWKKTDAVAYYLPISILTIIWNTVNFIWLGKKRRPLPTKPNAGVHTVLSLAFLLLGVICTIIVAGARGKLFNDLYDLQTDGSHDVAAANGTIVQVSSQNVASCPAFSDCVEQQHWLDRAYLRNGIAIGGCVLVDIAFLIHCGLSIWFLLIAIHGVDRRPAVPPKDEMEKREEAKSPWAQNGNAVIQTECSFGNHSWNQSEAALLSANPPFGIHDAASCSSISVSGMSTMESPRFLEAPRPAPTPVPSSTSHFGPPKGSPGRESLFSPSASQFQRMDLPDPFKTDSPSCAGEHDDSIPPMLFPQRPYWGISTQNFSRPSSSRGDPSIPMPERYNFYPRVGRSNSQVSPPRSPGLSPRSRSGQLSNGRPKTADFGRSEFKITALPPVPHFKDSRRVQSGWI</sequence>
<feature type="transmembrane region" description="Helical" evidence="2">
    <location>
        <begin position="177"/>
        <end position="201"/>
    </location>
</feature>
<feature type="compositionally biased region" description="Basic and acidic residues" evidence="1">
    <location>
        <begin position="420"/>
        <end position="429"/>
    </location>
</feature>
<feature type="transmembrane region" description="Helical" evidence="2">
    <location>
        <begin position="63"/>
        <end position="82"/>
    </location>
</feature>
<feature type="compositionally biased region" description="Polar residues" evidence="1">
    <location>
        <begin position="361"/>
        <end position="374"/>
    </location>
</feature>
<comment type="caution">
    <text evidence="3">The sequence shown here is derived from an EMBL/GenBank/DDBJ whole genome shotgun (WGS) entry which is preliminary data.</text>
</comment>
<feature type="region of interest" description="Disordered" evidence="1">
    <location>
        <begin position="212"/>
        <end position="231"/>
    </location>
</feature>
<protein>
    <submittedName>
        <fullName evidence="3">Uncharacterized protein</fullName>
    </submittedName>
</protein>